<evidence type="ECO:0000313" key="3">
    <source>
        <dbReference type="Proteomes" id="UP001066276"/>
    </source>
</evidence>
<comment type="caution">
    <text evidence="2">The sequence shown here is derived from an EMBL/GenBank/DDBJ whole genome shotgun (WGS) entry which is preliminary data.</text>
</comment>
<evidence type="ECO:0000313" key="2">
    <source>
        <dbReference type="EMBL" id="KAJ1110826.1"/>
    </source>
</evidence>
<accession>A0AAV7N473</accession>
<gene>
    <name evidence="2" type="ORF">NDU88_008172</name>
</gene>
<keyword evidence="3" id="KW-1185">Reference proteome</keyword>
<dbReference type="EMBL" id="JANPWB010000013">
    <property type="protein sequence ID" value="KAJ1110826.1"/>
    <property type="molecule type" value="Genomic_DNA"/>
</dbReference>
<feature type="region of interest" description="Disordered" evidence="1">
    <location>
        <begin position="1"/>
        <end position="67"/>
    </location>
</feature>
<feature type="compositionally biased region" description="Basic and acidic residues" evidence="1">
    <location>
        <begin position="1"/>
        <end position="46"/>
    </location>
</feature>
<organism evidence="2 3">
    <name type="scientific">Pleurodeles waltl</name>
    <name type="common">Iberian ribbed newt</name>
    <dbReference type="NCBI Taxonomy" id="8319"/>
    <lineage>
        <taxon>Eukaryota</taxon>
        <taxon>Metazoa</taxon>
        <taxon>Chordata</taxon>
        <taxon>Craniata</taxon>
        <taxon>Vertebrata</taxon>
        <taxon>Euteleostomi</taxon>
        <taxon>Amphibia</taxon>
        <taxon>Batrachia</taxon>
        <taxon>Caudata</taxon>
        <taxon>Salamandroidea</taxon>
        <taxon>Salamandridae</taxon>
        <taxon>Pleurodelinae</taxon>
        <taxon>Pleurodeles</taxon>
    </lineage>
</organism>
<dbReference type="AlphaFoldDB" id="A0AAV7N473"/>
<dbReference type="Proteomes" id="UP001066276">
    <property type="component" value="Chromosome 9"/>
</dbReference>
<name>A0AAV7N473_PLEWA</name>
<reference evidence="2" key="1">
    <citation type="journal article" date="2022" name="bioRxiv">
        <title>Sequencing and chromosome-scale assembly of the giantPleurodeles waltlgenome.</title>
        <authorList>
            <person name="Brown T."/>
            <person name="Elewa A."/>
            <person name="Iarovenko S."/>
            <person name="Subramanian E."/>
            <person name="Araus A.J."/>
            <person name="Petzold A."/>
            <person name="Susuki M."/>
            <person name="Suzuki K.-i.T."/>
            <person name="Hayashi T."/>
            <person name="Toyoda A."/>
            <person name="Oliveira C."/>
            <person name="Osipova E."/>
            <person name="Leigh N.D."/>
            <person name="Simon A."/>
            <person name="Yun M.H."/>
        </authorList>
    </citation>
    <scope>NUCLEOTIDE SEQUENCE</scope>
    <source>
        <strain evidence="2">20211129_DDA</strain>
        <tissue evidence="2">Liver</tissue>
    </source>
</reference>
<proteinExistence type="predicted"/>
<protein>
    <submittedName>
        <fullName evidence="2">Uncharacterized protein</fullName>
    </submittedName>
</protein>
<evidence type="ECO:0000256" key="1">
    <source>
        <dbReference type="SAM" id="MobiDB-lite"/>
    </source>
</evidence>
<sequence>MESCTSRRRDGTTKAEENAGGAQKEDDDKEQMENADRMKRSRKEQEGTPEEPAQRRNKRFQETEPRTQVDILVALQHSALKFSEWARSPAPRGDREQIVRLFHRLHRYAREQDKTRNVINGAADCPPRPLIEISALQGT</sequence>